<evidence type="ECO:0000313" key="2">
    <source>
        <dbReference type="Proteomes" id="UP000027920"/>
    </source>
</evidence>
<dbReference type="Gene3D" id="2.170.15.10">
    <property type="entry name" value="Proaerolysin, chain A, domain 3"/>
    <property type="match status" value="1"/>
</dbReference>
<accession>A0A072Q170</accession>
<reference evidence="1 2" key="1">
    <citation type="submission" date="2013-03" db="EMBL/GenBank/DDBJ databases">
        <title>The Genome Sequence of Exophiala aquamarina CBS 119918.</title>
        <authorList>
            <consortium name="The Broad Institute Genomics Platform"/>
            <person name="Cuomo C."/>
            <person name="de Hoog S."/>
            <person name="Gorbushina A."/>
            <person name="Walker B."/>
            <person name="Young S.K."/>
            <person name="Zeng Q."/>
            <person name="Gargeya S."/>
            <person name="Fitzgerald M."/>
            <person name="Haas B."/>
            <person name="Abouelleil A."/>
            <person name="Allen A.W."/>
            <person name="Alvarado L."/>
            <person name="Arachchi H.M."/>
            <person name="Berlin A.M."/>
            <person name="Chapman S.B."/>
            <person name="Gainer-Dewar J."/>
            <person name="Goldberg J."/>
            <person name="Griggs A."/>
            <person name="Gujja S."/>
            <person name="Hansen M."/>
            <person name="Howarth C."/>
            <person name="Imamovic A."/>
            <person name="Ireland A."/>
            <person name="Larimer J."/>
            <person name="McCowan C."/>
            <person name="Murphy C."/>
            <person name="Pearson M."/>
            <person name="Poon T.W."/>
            <person name="Priest M."/>
            <person name="Roberts A."/>
            <person name="Saif S."/>
            <person name="Shea T."/>
            <person name="Sisk P."/>
            <person name="Sykes S."/>
            <person name="Wortman J."/>
            <person name="Nusbaum C."/>
            <person name="Birren B."/>
        </authorList>
    </citation>
    <scope>NUCLEOTIDE SEQUENCE [LARGE SCALE GENOMIC DNA]</scope>
    <source>
        <strain evidence="1 2">CBS 119918</strain>
    </source>
</reference>
<dbReference type="OrthoDB" id="2940722at2759"/>
<dbReference type="RefSeq" id="XP_013264240.1">
    <property type="nucleotide sequence ID" value="XM_013408786.1"/>
</dbReference>
<sequence>MATGRKPQSVHDAWAVTNTDTAFAFNNEVGVQMTHTSNGWLSGNLPLFAVKSTFPFVGMPMIPRDLSLDGHSVYVYISKGPYVVTELDDPVTNSQVITEVVENNDSAQTKHFEFSYSKTTSQSTSLTVSETTGLKVESKVEIDGFSFGVEASFDKTRTSENSQTLSSTTTVTESTEISPHTKFHYKVIEKTTTTQTLYGLDFRIGSEVAKDGTVTGGIAKATQFGRDSNLSHLSNCDRFFPVEQLANTTQTAKYHVTTTKLLTRIETNNPTSDT</sequence>
<name>A0A072Q170_9EURO</name>
<comment type="caution">
    <text evidence="1">The sequence shown here is derived from an EMBL/GenBank/DDBJ whole genome shotgun (WGS) entry which is preliminary data.</text>
</comment>
<dbReference type="AlphaFoldDB" id="A0A072Q170"/>
<dbReference type="HOGENOM" id="CLU_1015748_0_0_1"/>
<evidence type="ECO:0000313" key="1">
    <source>
        <dbReference type="EMBL" id="KEF61650.1"/>
    </source>
</evidence>
<dbReference type="VEuPathDB" id="FungiDB:A1O9_03218"/>
<dbReference type="GeneID" id="25278156"/>
<protein>
    <submittedName>
        <fullName evidence="1">Uncharacterized protein</fullName>
    </submittedName>
</protein>
<dbReference type="Proteomes" id="UP000027920">
    <property type="component" value="Unassembled WGS sequence"/>
</dbReference>
<gene>
    <name evidence="1" type="ORF">A1O9_03218</name>
</gene>
<organism evidence="1 2">
    <name type="scientific">Exophiala aquamarina CBS 119918</name>
    <dbReference type="NCBI Taxonomy" id="1182545"/>
    <lineage>
        <taxon>Eukaryota</taxon>
        <taxon>Fungi</taxon>
        <taxon>Dikarya</taxon>
        <taxon>Ascomycota</taxon>
        <taxon>Pezizomycotina</taxon>
        <taxon>Eurotiomycetes</taxon>
        <taxon>Chaetothyriomycetidae</taxon>
        <taxon>Chaetothyriales</taxon>
        <taxon>Herpotrichiellaceae</taxon>
        <taxon>Exophiala</taxon>
    </lineage>
</organism>
<keyword evidence="2" id="KW-1185">Reference proteome</keyword>
<dbReference type="SUPFAM" id="SSF56973">
    <property type="entry name" value="Aerolisin/ETX pore-forming domain"/>
    <property type="match status" value="1"/>
</dbReference>
<dbReference type="EMBL" id="AMGV01000002">
    <property type="protein sequence ID" value="KEF61650.1"/>
    <property type="molecule type" value="Genomic_DNA"/>
</dbReference>
<proteinExistence type="predicted"/>